<feature type="transmembrane region" description="Helical" evidence="7">
    <location>
        <begin position="21"/>
        <end position="45"/>
    </location>
</feature>
<dbReference type="RefSeq" id="WP_079150767.1">
    <property type="nucleotide sequence ID" value="NZ_ASQP01000260.1"/>
</dbReference>
<feature type="transmembrane region" description="Helical" evidence="7">
    <location>
        <begin position="284"/>
        <end position="302"/>
    </location>
</feature>
<keyword evidence="4 7" id="KW-0812">Transmembrane</keyword>
<dbReference type="Pfam" id="PF00528">
    <property type="entry name" value="BPD_transp_1"/>
    <property type="match status" value="1"/>
</dbReference>
<evidence type="ECO:0000313" key="10">
    <source>
        <dbReference type="EMBL" id="OMI37862.1"/>
    </source>
</evidence>
<dbReference type="Proteomes" id="UP000186168">
    <property type="component" value="Unassembled WGS sequence"/>
</dbReference>
<keyword evidence="6 7" id="KW-0472">Membrane</keyword>
<feature type="transmembrane region" description="Helical" evidence="7">
    <location>
        <begin position="224"/>
        <end position="244"/>
    </location>
</feature>
<proteinExistence type="inferred from homology"/>
<keyword evidence="5 7" id="KW-1133">Transmembrane helix</keyword>
<protein>
    <submittedName>
        <fullName evidence="10">Putative integral membrane transport protein</fullName>
    </submittedName>
</protein>
<dbReference type="PROSITE" id="PS50928">
    <property type="entry name" value="ABC_TM1"/>
    <property type="match status" value="1"/>
</dbReference>
<dbReference type="GO" id="GO:0055085">
    <property type="term" value="P:transmembrane transport"/>
    <property type="evidence" value="ECO:0007669"/>
    <property type="project" value="InterPro"/>
</dbReference>
<dbReference type="GeneID" id="96741830"/>
<evidence type="ECO:0000256" key="1">
    <source>
        <dbReference type="ARBA" id="ARBA00004651"/>
    </source>
</evidence>
<dbReference type="EMBL" id="ASQP01000260">
    <property type="protein sequence ID" value="OMI37862.1"/>
    <property type="molecule type" value="Genomic_DNA"/>
</dbReference>
<comment type="caution">
    <text evidence="10">The sequence shown here is derived from an EMBL/GenBank/DDBJ whole genome shotgun (WGS) entry which is preliminary data.</text>
</comment>
<dbReference type="InterPro" id="IPR050809">
    <property type="entry name" value="UgpAE/MalFG_permease"/>
</dbReference>
<dbReference type="CDD" id="cd06261">
    <property type="entry name" value="TM_PBP2"/>
    <property type="match status" value="1"/>
</dbReference>
<evidence type="ECO:0000313" key="11">
    <source>
        <dbReference type="Proteomes" id="UP000186168"/>
    </source>
</evidence>
<gene>
    <name evidence="10" type="ORF">SPAR_18813</name>
</gene>
<dbReference type="SUPFAM" id="SSF161098">
    <property type="entry name" value="MetI-like"/>
    <property type="match status" value="1"/>
</dbReference>
<evidence type="ECO:0000256" key="7">
    <source>
        <dbReference type="RuleBase" id="RU363032"/>
    </source>
</evidence>
<keyword evidence="3" id="KW-1003">Cell membrane</keyword>
<feature type="domain" description="ABC transmembrane type-1" evidence="9">
    <location>
        <begin position="86"/>
        <end position="298"/>
    </location>
</feature>
<feature type="compositionally biased region" description="Basic residues" evidence="8">
    <location>
        <begin position="314"/>
        <end position="323"/>
    </location>
</feature>
<evidence type="ECO:0000256" key="4">
    <source>
        <dbReference type="ARBA" id="ARBA00022692"/>
    </source>
</evidence>
<dbReference type="STRING" id="67365.GCA_001704635_03643"/>
<comment type="similarity">
    <text evidence="7">Belongs to the binding-protein-dependent transport system permease family.</text>
</comment>
<accession>A0A1R1SHU7</accession>
<reference evidence="10 11" key="1">
    <citation type="submission" date="2013-05" db="EMBL/GenBank/DDBJ databases">
        <title>Genome sequence of Streptomyces sparsogenes DSM 40356.</title>
        <authorList>
            <person name="Coyne S."/>
            <person name="Seebeck F.P."/>
        </authorList>
    </citation>
    <scope>NUCLEOTIDE SEQUENCE [LARGE SCALE GENOMIC DNA]</scope>
    <source>
        <strain evidence="10 11">DSM 40356</strain>
    </source>
</reference>
<keyword evidence="11" id="KW-1185">Reference proteome</keyword>
<evidence type="ECO:0000256" key="2">
    <source>
        <dbReference type="ARBA" id="ARBA00022448"/>
    </source>
</evidence>
<evidence type="ECO:0000256" key="8">
    <source>
        <dbReference type="SAM" id="MobiDB-lite"/>
    </source>
</evidence>
<feature type="transmembrane region" description="Helical" evidence="7">
    <location>
        <begin position="89"/>
        <end position="114"/>
    </location>
</feature>
<feature type="transmembrane region" description="Helical" evidence="7">
    <location>
        <begin position="170"/>
        <end position="193"/>
    </location>
</feature>
<dbReference type="PANTHER" id="PTHR43227:SF8">
    <property type="entry name" value="DIACETYLCHITOBIOSE UPTAKE SYSTEM PERMEASE PROTEIN DASB"/>
    <property type="match status" value="1"/>
</dbReference>
<name>A0A1R1SHU7_9ACTN</name>
<dbReference type="PANTHER" id="PTHR43227">
    <property type="entry name" value="BLL4140 PROTEIN"/>
    <property type="match status" value="1"/>
</dbReference>
<evidence type="ECO:0000259" key="9">
    <source>
        <dbReference type="PROSITE" id="PS50928"/>
    </source>
</evidence>
<dbReference type="GO" id="GO:0005886">
    <property type="term" value="C:plasma membrane"/>
    <property type="evidence" value="ECO:0007669"/>
    <property type="project" value="UniProtKB-SubCell"/>
</dbReference>
<comment type="subcellular location">
    <subcellularLocation>
        <location evidence="1 7">Cell membrane</location>
        <topology evidence="1 7">Multi-pass membrane protein</topology>
    </subcellularLocation>
</comment>
<dbReference type="InterPro" id="IPR000515">
    <property type="entry name" value="MetI-like"/>
</dbReference>
<sequence>MTGPARVRRPTRTQLRGARAAAGFLLPFLALFALCFLAPIGYAVYESLLKVERTGTLGLGGETKEVWAGLSNYATALEDDRFTAGFGRVLLFGAVQIPVMIALATGLALLLEAASARWVGFFRTAFFLPYGVPGVIASILWGFLYVPGISPLVEIAHSAGWDVDFLSRGAVLWSIANIVTWQFTGYNMLVLIAQLKAVPGELYEAARIDGARGWQIAWHIKLPLIRPALVLTTVFSIIGTLQMFSEPKVLKPLSNSIDSGYTPNLAAYNEAFTSNNQHTAAAEAVLLALVACVLSFGFLRLVGQREPKEPKGAKGAKRVKGSKGKGGTSR</sequence>
<feature type="region of interest" description="Disordered" evidence="8">
    <location>
        <begin position="307"/>
        <end position="330"/>
    </location>
</feature>
<keyword evidence="2 7" id="KW-0813">Transport</keyword>
<dbReference type="AlphaFoldDB" id="A0A1R1SHU7"/>
<evidence type="ECO:0000256" key="5">
    <source>
        <dbReference type="ARBA" id="ARBA00022989"/>
    </source>
</evidence>
<dbReference type="InterPro" id="IPR035906">
    <property type="entry name" value="MetI-like_sf"/>
</dbReference>
<feature type="transmembrane region" description="Helical" evidence="7">
    <location>
        <begin position="126"/>
        <end position="150"/>
    </location>
</feature>
<evidence type="ECO:0000256" key="3">
    <source>
        <dbReference type="ARBA" id="ARBA00022475"/>
    </source>
</evidence>
<organism evidence="10 11">
    <name type="scientific">Streptomyces sparsogenes DSM 40356</name>
    <dbReference type="NCBI Taxonomy" id="1331668"/>
    <lineage>
        <taxon>Bacteria</taxon>
        <taxon>Bacillati</taxon>
        <taxon>Actinomycetota</taxon>
        <taxon>Actinomycetes</taxon>
        <taxon>Kitasatosporales</taxon>
        <taxon>Streptomycetaceae</taxon>
        <taxon>Streptomyces</taxon>
    </lineage>
</organism>
<dbReference type="Gene3D" id="1.10.3720.10">
    <property type="entry name" value="MetI-like"/>
    <property type="match status" value="1"/>
</dbReference>
<evidence type="ECO:0000256" key="6">
    <source>
        <dbReference type="ARBA" id="ARBA00023136"/>
    </source>
</evidence>